<reference evidence="11" key="1">
    <citation type="submission" date="2022-08" db="EMBL/GenBank/DDBJ databases">
        <title>Novel Bdellovibrio Species Isolated from Svalbard: Designation Bdellovibrio svalbardensis.</title>
        <authorList>
            <person name="Mitchell R.J."/>
            <person name="Choi S.Y."/>
        </authorList>
    </citation>
    <scope>NUCLEOTIDE SEQUENCE</scope>
    <source>
        <strain evidence="11">PAP01</strain>
    </source>
</reference>
<dbReference type="InterPro" id="IPR003594">
    <property type="entry name" value="HATPase_dom"/>
</dbReference>
<dbReference type="PROSITE" id="PS50109">
    <property type="entry name" value="HIS_KIN"/>
    <property type="match status" value="1"/>
</dbReference>
<dbReference type="InterPro" id="IPR036097">
    <property type="entry name" value="HisK_dim/P_sf"/>
</dbReference>
<dbReference type="RefSeq" id="WP_277577245.1">
    <property type="nucleotide sequence ID" value="NZ_JANRMI010000001.1"/>
</dbReference>
<dbReference type="SMART" id="SM00388">
    <property type="entry name" value="HisKA"/>
    <property type="match status" value="1"/>
</dbReference>
<evidence type="ECO:0000313" key="12">
    <source>
        <dbReference type="Proteomes" id="UP001152321"/>
    </source>
</evidence>
<gene>
    <name evidence="11" type="ORF">NWE73_05345</name>
</gene>
<keyword evidence="6 11" id="KW-0418">Kinase</keyword>
<dbReference type="InterPro" id="IPR005467">
    <property type="entry name" value="His_kinase_dom"/>
</dbReference>
<evidence type="ECO:0000256" key="8">
    <source>
        <dbReference type="ARBA" id="ARBA00023012"/>
    </source>
</evidence>
<evidence type="ECO:0000256" key="5">
    <source>
        <dbReference type="ARBA" id="ARBA00022741"/>
    </source>
</evidence>
<dbReference type="SUPFAM" id="SSF47384">
    <property type="entry name" value="Homodimeric domain of signal transducing histidine kinase"/>
    <property type="match status" value="1"/>
</dbReference>
<dbReference type="GO" id="GO:0016301">
    <property type="term" value="F:kinase activity"/>
    <property type="evidence" value="ECO:0007669"/>
    <property type="project" value="UniProtKB-KW"/>
</dbReference>
<comment type="catalytic activity">
    <reaction evidence="1">
        <text>ATP + protein L-histidine = ADP + protein N-phospho-L-histidine.</text>
        <dbReference type="EC" id="2.7.13.3"/>
    </reaction>
</comment>
<dbReference type="Gene3D" id="3.30.565.10">
    <property type="entry name" value="Histidine kinase-like ATPase, C-terminal domain"/>
    <property type="match status" value="1"/>
</dbReference>
<dbReference type="EC" id="2.7.13.3" evidence="2"/>
<dbReference type="CDD" id="cd00082">
    <property type="entry name" value="HisKA"/>
    <property type="match status" value="1"/>
</dbReference>
<dbReference type="EMBL" id="JANRMI010000001">
    <property type="protein sequence ID" value="MDG0815775.1"/>
    <property type="molecule type" value="Genomic_DNA"/>
</dbReference>
<evidence type="ECO:0000256" key="2">
    <source>
        <dbReference type="ARBA" id="ARBA00012438"/>
    </source>
</evidence>
<keyword evidence="9" id="KW-0812">Transmembrane</keyword>
<feature type="domain" description="Histidine kinase" evidence="10">
    <location>
        <begin position="380"/>
        <end position="607"/>
    </location>
</feature>
<dbReference type="Proteomes" id="UP001152321">
    <property type="component" value="Unassembled WGS sequence"/>
</dbReference>
<keyword evidence="12" id="KW-1185">Reference proteome</keyword>
<dbReference type="SMART" id="SM00387">
    <property type="entry name" value="HATPase_c"/>
    <property type="match status" value="1"/>
</dbReference>
<keyword evidence="3" id="KW-0597">Phosphoprotein</keyword>
<keyword evidence="5" id="KW-0547">Nucleotide-binding</keyword>
<dbReference type="PANTHER" id="PTHR43065">
    <property type="entry name" value="SENSOR HISTIDINE KINASE"/>
    <property type="match status" value="1"/>
</dbReference>
<dbReference type="InterPro" id="IPR036890">
    <property type="entry name" value="HATPase_C_sf"/>
</dbReference>
<evidence type="ECO:0000313" key="11">
    <source>
        <dbReference type="EMBL" id="MDG0815775.1"/>
    </source>
</evidence>
<keyword evidence="9" id="KW-0472">Membrane</keyword>
<evidence type="ECO:0000256" key="4">
    <source>
        <dbReference type="ARBA" id="ARBA00022679"/>
    </source>
</evidence>
<dbReference type="InterPro" id="IPR003661">
    <property type="entry name" value="HisK_dim/P_dom"/>
</dbReference>
<evidence type="ECO:0000256" key="9">
    <source>
        <dbReference type="SAM" id="Phobius"/>
    </source>
</evidence>
<evidence type="ECO:0000256" key="1">
    <source>
        <dbReference type="ARBA" id="ARBA00000085"/>
    </source>
</evidence>
<dbReference type="Gene3D" id="1.10.287.130">
    <property type="match status" value="1"/>
</dbReference>
<keyword evidence="4" id="KW-0808">Transferase</keyword>
<feature type="transmembrane region" description="Helical" evidence="9">
    <location>
        <begin position="299"/>
        <end position="319"/>
    </location>
</feature>
<protein>
    <recommendedName>
        <fullName evidence="2">histidine kinase</fullName>
        <ecNumber evidence="2">2.7.13.3</ecNumber>
    </recommendedName>
</protein>
<keyword evidence="8" id="KW-0902">Two-component regulatory system</keyword>
<dbReference type="InterPro" id="IPR004358">
    <property type="entry name" value="Sig_transdc_His_kin-like_C"/>
</dbReference>
<evidence type="ECO:0000256" key="3">
    <source>
        <dbReference type="ARBA" id="ARBA00022553"/>
    </source>
</evidence>
<sequence>MERNRERKSRFALTVSFFILSLFFLICASAWFILSVFSRSIEDNLEKVYKTQAQSVGEQIGSQFFERYGDVQAMAQAASLALDVPNSKKRLVELLNRYARLYRLYDFIMVVDMTGQIIAVNSEDVMGGKLTPAMFSAMDVKHADWFAKPVAGIFTEDRGRNLQGTFFYLQESDPEVVKIYNDKSVRALFSALIYKNNRPVGVIVSHSRLDWLTLEVQEQYRKFIKLGMGSSAIRVIDGAGKVLAGYGTQESFADVKKTDEGILIEAPIESPRFPMSLDWRVQIFSPRSDVRQFVQYWKIYYILLASIFFVVSAMVTVYFGRRFKLLALEYEQAIAAQTQLEDRVQERTQALEENIREIKIMQNQMIAQEKMAGLGIMATGLAHEIKNPLNIVLNSAQFLKDYYLPDDASKVDVKEAREFTDMIVKHSERIDSLIKTILMSAHRDSKLPEVVDVNELISESLQILLKTFQIQHQVAMPAELKTSRTPANVKVDIEELRRVILNLMDNSIYSLWRKWGKENIQQALLKIQIETLDKQVRITVEDNGLGIPEAEKKNIFTPFFTTKEPGQGTGLGLVMSADILKKYSGTIRFESEENKYCRFYIELPMHKEPV</sequence>
<evidence type="ECO:0000256" key="6">
    <source>
        <dbReference type="ARBA" id="ARBA00022777"/>
    </source>
</evidence>
<dbReference type="PRINTS" id="PR00344">
    <property type="entry name" value="BCTRLSENSOR"/>
</dbReference>
<dbReference type="PANTHER" id="PTHR43065:SF10">
    <property type="entry name" value="PEROXIDE STRESS-ACTIVATED HISTIDINE KINASE MAK3"/>
    <property type="match status" value="1"/>
</dbReference>
<proteinExistence type="predicted"/>
<accession>A0ABT6DFZ6</accession>
<feature type="transmembrane region" description="Helical" evidence="9">
    <location>
        <begin position="12"/>
        <end position="34"/>
    </location>
</feature>
<evidence type="ECO:0000259" key="10">
    <source>
        <dbReference type="PROSITE" id="PS50109"/>
    </source>
</evidence>
<evidence type="ECO:0000256" key="7">
    <source>
        <dbReference type="ARBA" id="ARBA00022840"/>
    </source>
</evidence>
<dbReference type="Pfam" id="PF02518">
    <property type="entry name" value="HATPase_c"/>
    <property type="match status" value="1"/>
</dbReference>
<organism evidence="11 12">
    <name type="scientific">Bdellovibrio svalbardensis</name>
    <dbReference type="NCBI Taxonomy" id="2972972"/>
    <lineage>
        <taxon>Bacteria</taxon>
        <taxon>Pseudomonadati</taxon>
        <taxon>Bdellovibrionota</taxon>
        <taxon>Bdellovibrionia</taxon>
        <taxon>Bdellovibrionales</taxon>
        <taxon>Pseudobdellovibrionaceae</taxon>
        <taxon>Bdellovibrio</taxon>
    </lineage>
</organism>
<dbReference type="Pfam" id="PF00512">
    <property type="entry name" value="HisKA"/>
    <property type="match status" value="1"/>
</dbReference>
<keyword evidence="7" id="KW-0067">ATP-binding</keyword>
<comment type="caution">
    <text evidence="11">The sequence shown here is derived from an EMBL/GenBank/DDBJ whole genome shotgun (WGS) entry which is preliminary data.</text>
</comment>
<keyword evidence="9" id="KW-1133">Transmembrane helix</keyword>
<name>A0ABT6DFZ6_9BACT</name>
<dbReference type="SUPFAM" id="SSF55874">
    <property type="entry name" value="ATPase domain of HSP90 chaperone/DNA topoisomerase II/histidine kinase"/>
    <property type="match status" value="1"/>
</dbReference>